<protein>
    <recommendedName>
        <fullName evidence="2">hydroxyisourate hydrolase</fullName>
        <ecNumber evidence="2">3.5.2.17</ecNumber>
    </recommendedName>
</protein>
<dbReference type="Proteomes" id="UP000515163">
    <property type="component" value="Unplaced"/>
</dbReference>
<dbReference type="PROSITE" id="PS00769">
    <property type="entry name" value="TRANSTHYRETIN_2"/>
    <property type="match status" value="1"/>
</dbReference>
<feature type="binding site" evidence="5">
    <location>
        <position position="476"/>
    </location>
    <ligand>
        <name>substrate</name>
    </ligand>
</feature>
<evidence type="ECO:0000256" key="5">
    <source>
        <dbReference type="PIRSR" id="PIRSR600895-51"/>
    </source>
</evidence>
<dbReference type="PANTHER" id="PTHR21446">
    <property type="entry name" value="DUF3504 DOMAIN-CONTAINING PROTEIN"/>
    <property type="match status" value="1"/>
</dbReference>
<dbReference type="OrthoDB" id="2434995at2759"/>
<dbReference type="PANTHER" id="PTHR21446:SF12">
    <property type="entry name" value="POTASSIUM CHANNEL TETRAMERIZATION DOMAIN CONTAINING 1"/>
    <property type="match status" value="1"/>
</dbReference>
<dbReference type="SUPFAM" id="SSF49472">
    <property type="entry name" value="Transthyretin (synonym: prealbumin)"/>
    <property type="match status" value="1"/>
</dbReference>
<dbReference type="AlphaFoldDB" id="A0A6P8I8T9"/>
<comment type="catalytic activity">
    <reaction evidence="1">
        <text>5-hydroxyisourate + H2O = 5-hydroxy-2-oxo-4-ureido-2,5-dihydro-1H-imidazole-5-carboxylate + H(+)</text>
        <dbReference type="Rhea" id="RHEA:23736"/>
        <dbReference type="ChEBI" id="CHEBI:15377"/>
        <dbReference type="ChEBI" id="CHEBI:15378"/>
        <dbReference type="ChEBI" id="CHEBI:18072"/>
        <dbReference type="ChEBI" id="CHEBI:58639"/>
        <dbReference type="EC" id="3.5.2.17"/>
    </reaction>
</comment>
<name>A0A6P8I8T9_ACTTE</name>
<dbReference type="NCBIfam" id="TIGR02962">
    <property type="entry name" value="hdxy_isourate"/>
    <property type="match status" value="1"/>
</dbReference>
<feature type="domain" description="Transthyretin/hydroxyisourate hydrolase" evidence="6">
    <location>
        <begin position="465"/>
        <end position="585"/>
    </location>
</feature>
<dbReference type="CDD" id="cd05822">
    <property type="entry name" value="TLP_HIUase"/>
    <property type="match status" value="1"/>
</dbReference>
<dbReference type="InterPro" id="IPR023419">
    <property type="entry name" value="Transthyretin_CS"/>
</dbReference>
<gene>
    <name evidence="8" type="primary">LOC116300288</name>
</gene>
<sequence>MADSCNVVLLPSVKIEPVLDEENDLSFETTLESPSCDSQTRFGDTSEEEIQRLLEDKNTANTKKATKTAVNIFREYLREKGLDTCFEDFDKNVLNNVLKKFYVEARKRDGDFYKKSALSSIRFALSRHLQSTRNIDIINDPEFRVSAEVFRAQAVELVRRGKGSIDHFADITPDDLKKLYFSDILNVNSPEGLLRKVFFDLMYLAGSKRSRGTLREQTKDTYGIAEDSEKNLKFIYLKKKSLGLNSYPWKIYEKKGNVRCPVANFAKYLSKLNPLSSFLWQRPKKNVLMEDDVWYENSPLGHNTLGKMMDTMSREARLSKMYSNYCLKGTHASLLNDPTLQNSMLLIKTKLISENGHALPKIVPKPAYSLSAIPCVSIAQPASTMQTVATSNQSLQEEHSFVLSTNDQKQSTPLNTPLTSSIGASSNSHQVILPLTSATSQSQMVGPPVVVSTYGSLYSLAPHPQSKMPGSPLTTHVLDTSSGTPARQLPVKVFYHEEVQNGSSWKVIASGATNGDGRVPNLLTQERFKSGHYKIKFDTETYYKSLAVEEYFYPYVEIVFTIKDPSQHYHVPLLLSPFGYSTYRGS</sequence>
<organism evidence="7 8">
    <name type="scientific">Actinia tenebrosa</name>
    <name type="common">Australian red waratah sea anemone</name>
    <dbReference type="NCBI Taxonomy" id="6105"/>
    <lineage>
        <taxon>Eukaryota</taxon>
        <taxon>Metazoa</taxon>
        <taxon>Cnidaria</taxon>
        <taxon>Anthozoa</taxon>
        <taxon>Hexacorallia</taxon>
        <taxon>Actiniaria</taxon>
        <taxon>Actiniidae</taxon>
        <taxon>Actinia</taxon>
    </lineage>
</organism>
<dbReference type="InParanoid" id="A0A6P8I8T9"/>
<dbReference type="InterPro" id="IPR023416">
    <property type="entry name" value="Transthyretin/HIU_hydrolase_d"/>
</dbReference>
<dbReference type="Pfam" id="PF00576">
    <property type="entry name" value="Transthyretin"/>
    <property type="match status" value="1"/>
</dbReference>
<evidence type="ECO:0000259" key="6">
    <source>
        <dbReference type="SMART" id="SM00095"/>
    </source>
</evidence>
<dbReference type="EC" id="3.5.2.17" evidence="2"/>
<accession>A0A6P8I8T9</accession>
<evidence type="ECO:0000256" key="3">
    <source>
        <dbReference type="ARBA" id="ARBA00022631"/>
    </source>
</evidence>
<keyword evidence="3" id="KW-0659">Purine metabolism</keyword>
<dbReference type="SMART" id="SM00095">
    <property type="entry name" value="TR_THY"/>
    <property type="match status" value="1"/>
</dbReference>
<dbReference type="PROSITE" id="PS00768">
    <property type="entry name" value="TRANSTHYRETIN_1"/>
    <property type="match status" value="1"/>
</dbReference>
<evidence type="ECO:0000256" key="1">
    <source>
        <dbReference type="ARBA" id="ARBA00001043"/>
    </source>
</evidence>
<dbReference type="GeneID" id="116300288"/>
<evidence type="ECO:0000256" key="2">
    <source>
        <dbReference type="ARBA" id="ARBA00012609"/>
    </source>
</evidence>
<keyword evidence="7" id="KW-1185">Reference proteome</keyword>
<feature type="binding site" evidence="5">
    <location>
        <position position="583"/>
    </location>
    <ligand>
        <name>substrate</name>
    </ligand>
</feature>
<dbReference type="InterPro" id="IPR014306">
    <property type="entry name" value="Hydroxyisourate_hydrolase"/>
</dbReference>
<dbReference type="GO" id="GO:0033971">
    <property type="term" value="F:hydroxyisourate hydrolase activity"/>
    <property type="evidence" value="ECO:0007669"/>
    <property type="project" value="UniProtKB-EC"/>
</dbReference>
<keyword evidence="4" id="KW-0378">Hydrolase</keyword>
<feature type="binding site" evidence="5">
    <location>
        <position position="518"/>
    </location>
    <ligand>
        <name>substrate</name>
    </ligand>
</feature>
<dbReference type="PRINTS" id="PR00189">
    <property type="entry name" value="TRNSTHYRETIN"/>
</dbReference>
<evidence type="ECO:0000313" key="7">
    <source>
        <dbReference type="Proteomes" id="UP000515163"/>
    </source>
</evidence>
<dbReference type="KEGG" id="aten:116300288"/>
<dbReference type="InterPro" id="IPR036817">
    <property type="entry name" value="Transthyretin/HIU_hydrolase_sf"/>
</dbReference>
<evidence type="ECO:0000313" key="8">
    <source>
        <dbReference type="RefSeq" id="XP_031564984.1"/>
    </source>
</evidence>
<dbReference type="RefSeq" id="XP_031564984.1">
    <property type="nucleotide sequence ID" value="XM_031709124.1"/>
</dbReference>
<dbReference type="InterPro" id="IPR052787">
    <property type="entry name" value="MAVS"/>
</dbReference>
<dbReference type="InterPro" id="IPR023418">
    <property type="entry name" value="Thyroxine_BS"/>
</dbReference>
<dbReference type="Gene3D" id="2.60.40.180">
    <property type="entry name" value="Transthyretin/hydroxyisourate hydrolase domain"/>
    <property type="match status" value="1"/>
</dbReference>
<dbReference type="InterPro" id="IPR000895">
    <property type="entry name" value="Transthyretin/HIU_hydrolase"/>
</dbReference>
<proteinExistence type="predicted"/>
<reference evidence="8" key="1">
    <citation type="submission" date="2025-08" db="UniProtKB">
        <authorList>
            <consortium name="RefSeq"/>
        </authorList>
    </citation>
    <scope>IDENTIFICATION</scope>
    <source>
        <tissue evidence="8">Tentacle</tissue>
    </source>
</reference>
<dbReference type="GO" id="GO:0006144">
    <property type="term" value="P:purine nucleobase metabolic process"/>
    <property type="evidence" value="ECO:0007669"/>
    <property type="project" value="UniProtKB-KW"/>
</dbReference>
<evidence type="ECO:0000256" key="4">
    <source>
        <dbReference type="ARBA" id="ARBA00022801"/>
    </source>
</evidence>